<dbReference type="Proteomes" id="UP001060336">
    <property type="component" value="Chromosome"/>
</dbReference>
<dbReference type="PANTHER" id="PTHR13812">
    <property type="entry name" value="KETIMINE REDUCTASE MU-CRYSTALLIN"/>
    <property type="match status" value="1"/>
</dbReference>
<evidence type="ECO:0000313" key="2">
    <source>
        <dbReference type="EMBL" id="UUX48447.1"/>
    </source>
</evidence>
<dbReference type="EMBL" id="CP102480">
    <property type="protein sequence ID" value="UUX48447.1"/>
    <property type="molecule type" value="Genomic_DNA"/>
</dbReference>
<dbReference type="Gene3D" id="3.40.50.720">
    <property type="entry name" value="NAD(P)-binding Rossmann-like Domain"/>
    <property type="match status" value="1"/>
</dbReference>
<dbReference type="InterPro" id="IPR003462">
    <property type="entry name" value="ODC_Mu_crystall"/>
</dbReference>
<evidence type="ECO:0000313" key="3">
    <source>
        <dbReference type="Proteomes" id="UP001060336"/>
    </source>
</evidence>
<evidence type="ECO:0000256" key="1">
    <source>
        <dbReference type="ARBA" id="ARBA00008903"/>
    </source>
</evidence>
<dbReference type="AlphaFoldDB" id="A0A9J7AMQ4"/>
<dbReference type="InterPro" id="IPR023401">
    <property type="entry name" value="ODC_N"/>
</dbReference>
<gene>
    <name evidence="2" type="ORF">NUH88_13600</name>
</gene>
<dbReference type="Gene3D" id="3.30.1780.10">
    <property type="entry name" value="ornithine cyclodeaminase, domain 1"/>
    <property type="match status" value="1"/>
</dbReference>
<proteinExistence type="inferred from homology"/>
<dbReference type="GO" id="GO:0005737">
    <property type="term" value="C:cytoplasm"/>
    <property type="evidence" value="ECO:0007669"/>
    <property type="project" value="TreeGrafter"/>
</dbReference>
<dbReference type="RefSeq" id="WP_257766954.1">
    <property type="nucleotide sequence ID" value="NZ_CP102480.1"/>
</dbReference>
<dbReference type="GO" id="GO:0016491">
    <property type="term" value="F:oxidoreductase activity"/>
    <property type="evidence" value="ECO:0007669"/>
    <property type="project" value="UniProtKB-ARBA"/>
</dbReference>
<dbReference type="KEGG" id="naci:NUH88_13600"/>
<organism evidence="2 3">
    <name type="scientific">Nisaea acidiphila</name>
    <dbReference type="NCBI Taxonomy" id="1862145"/>
    <lineage>
        <taxon>Bacteria</taxon>
        <taxon>Pseudomonadati</taxon>
        <taxon>Pseudomonadota</taxon>
        <taxon>Alphaproteobacteria</taxon>
        <taxon>Rhodospirillales</taxon>
        <taxon>Thalassobaculaceae</taxon>
        <taxon>Nisaea</taxon>
    </lineage>
</organism>
<protein>
    <submittedName>
        <fullName evidence="2">Ornithine cyclodeaminase</fullName>
    </submittedName>
</protein>
<dbReference type="Pfam" id="PF02423">
    <property type="entry name" value="OCD_Mu_crystall"/>
    <property type="match status" value="1"/>
</dbReference>
<dbReference type="PANTHER" id="PTHR13812:SF19">
    <property type="entry name" value="KETIMINE REDUCTASE MU-CRYSTALLIN"/>
    <property type="match status" value="1"/>
</dbReference>
<dbReference type="GO" id="GO:0019752">
    <property type="term" value="P:carboxylic acid metabolic process"/>
    <property type="evidence" value="ECO:0007669"/>
    <property type="project" value="UniProtKB-ARBA"/>
</dbReference>
<keyword evidence="3" id="KW-1185">Reference proteome</keyword>
<dbReference type="FunFam" id="3.40.50.720:FF:000311">
    <property type="entry name" value="Ornithine cyclodeaminase"/>
    <property type="match status" value="1"/>
</dbReference>
<dbReference type="InterPro" id="IPR036291">
    <property type="entry name" value="NAD(P)-bd_dom_sf"/>
</dbReference>
<sequence length="312" mass="32374">MSLPYVGPEDVAGRLTWSAVVDALEAGHRLPRARIGDTLLERGGDALLSRSAWIDGLGLGVKSATVMPGNAAAGLPTVQAAMLVFSDATATPEAVLDGTMVTDWKTAADSLLGARLLARPESRRLVVIGAGRVAETLARGYAELFPALEEIAICNRSPARAQTLVAALAADGLPARHETDMAAAVAAADIVSTATMSRAPVLPGAWVGPGAHVDLVGGFTPEMREADDDLVRRARLFVDCRETALDHVGDVLLPRLSGIVAADAEIADLYDLVAGGAARRDPAEITLFKNAGGAHLDLMTARAILALRKSGP</sequence>
<reference evidence="2" key="1">
    <citation type="submission" date="2022-08" db="EMBL/GenBank/DDBJ databases">
        <title>Nisaea acidiphila sp. nov., isolated from a marine algal debris and emended description of the genus Nisaea Urios et al. 2008.</title>
        <authorList>
            <person name="Kwon K."/>
        </authorList>
    </citation>
    <scope>NUCLEOTIDE SEQUENCE</scope>
    <source>
        <strain evidence="2">MEBiC11861</strain>
    </source>
</reference>
<name>A0A9J7AMQ4_9PROT</name>
<dbReference type="SUPFAM" id="SSF51735">
    <property type="entry name" value="NAD(P)-binding Rossmann-fold domains"/>
    <property type="match status" value="1"/>
</dbReference>
<comment type="similarity">
    <text evidence="1">Belongs to the ornithine cyclodeaminase/mu-crystallin family.</text>
</comment>
<accession>A0A9J7AMQ4</accession>